<dbReference type="PANTHER" id="PTHR30006">
    <property type="entry name" value="THIAMINE-BINDING PERIPLASMIC PROTEIN-RELATED"/>
    <property type="match status" value="1"/>
</dbReference>
<dbReference type="SUPFAM" id="SSF53850">
    <property type="entry name" value="Periplasmic binding protein-like II"/>
    <property type="match status" value="1"/>
</dbReference>
<keyword evidence="1" id="KW-0732">Signal</keyword>
<dbReference type="EMBL" id="JAAVNE010000024">
    <property type="protein sequence ID" value="NKC32281.1"/>
    <property type="molecule type" value="Genomic_DNA"/>
</dbReference>
<evidence type="ECO:0000256" key="1">
    <source>
        <dbReference type="ARBA" id="ARBA00022729"/>
    </source>
</evidence>
<evidence type="ECO:0000313" key="2">
    <source>
        <dbReference type="EMBL" id="NKC32281.1"/>
    </source>
</evidence>
<dbReference type="Proteomes" id="UP000787635">
    <property type="component" value="Unassembled WGS sequence"/>
</dbReference>
<gene>
    <name evidence="2" type="ORF">HEQ75_15570</name>
</gene>
<protein>
    <submittedName>
        <fullName evidence="2">Extracellular solute-binding protein</fullName>
    </submittedName>
</protein>
<sequence>MPRDGFMSRPLTRRHALASAGLAAATLLPGRAGAQPRFAGREIVATAFGGPSQDLIQRMVYDAVTRETGARGTQTPLLSANAFARMRAEAQAPQIDLFMFSGGQQVPAKAAGLTQKLPEAPNFANVPATLKDADGHWVAWGLVTEGILYRPDKVATPPRSYKDFFKPEFAGHIAFPHITNGYGTDFLVMLARAHGGSESNIGPGFEALKRIAGRANIFRSAAEVQTLFASGDIWIMPYDGASAMRSTAMGIPVAYSVPEEGAPFVLLTGCAARRSRNADIASAVLNRHLDPEVQTAIAREIGWAPVNTATQLPPDVAPFMAPTDRLATLDRDVINASRPAWTERFNREIAR</sequence>
<reference evidence="2 3" key="1">
    <citation type="submission" date="2020-03" db="EMBL/GenBank/DDBJ databases">
        <title>Roseomonas selenitidurans sp. nov. isolated from urban soil.</title>
        <authorList>
            <person name="Liu H."/>
        </authorList>
    </citation>
    <scope>NUCLEOTIDE SEQUENCE [LARGE SCALE GENOMIC DNA]</scope>
    <source>
        <strain evidence="2 3">BU-1</strain>
    </source>
</reference>
<dbReference type="PANTHER" id="PTHR30006:SF2">
    <property type="entry name" value="ABC TRANSPORTER SUBSTRATE-BINDING PROTEIN"/>
    <property type="match status" value="1"/>
</dbReference>
<comment type="caution">
    <text evidence="2">The sequence shown here is derived from an EMBL/GenBank/DDBJ whole genome shotgun (WGS) entry which is preliminary data.</text>
</comment>
<proteinExistence type="predicted"/>
<keyword evidence="3" id="KW-1185">Reference proteome</keyword>
<dbReference type="InterPro" id="IPR006311">
    <property type="entry name" value="TAT_signal"/>
</dbReference>
<dbReference type="RefSeq" id="WP_168032204.1">
    <property type="nucleotide sequence ID" value="NZ_JAAVNE010000024.1"/>
</dbReference>
<organism evidence="2 3">
    <name type="scientific">Falsiroseomonas selenitidurans</name>
    <dbReference type="NCBI Taxonomy" id="2716335"/>
    <lineage>
        <taxon>Bacteria</taxon>
        <taxon>Pseudomonadati</taxon>
        <taxon>Pseudomonadota</taxon>
        <taxon>Alphaproteobacteria</taxon>
        <taxon>Acetobacterales</taxon>
        <taxon>Roseomonadaceae</taxon>
        <taxon>Falsiroseomonas</taxon>
    </lineage>
</organism>
<dbReference type="Pfam" id="PF13343">
    <property type="entry name" value="SBP_bac_6"/>
    <property type="match status" value="1"/>
</dbReference>
<accession>A0ABX1E528</accession>
<name>A0ABX1E528_9PROT</name>
<dbReference type="Gene3D" id="3.40.190.10">
    <property type="entry name" value="Periplasmic binding protein-like II"/>
    <property type="match status" value="2"/>
</dbReference>
<evidence type="ECO:0000313" key="3">
    <source>
        <dbReference type="Proteomes" id="UP000787635"/>
    </source>
</evidence>
<dbReference type="PROSITE" id="PS51318">
    <property type="entry name" value="TAT"/>
    <property type="match status" value="1"/>
</dbReference>